<reference evidence="1" key="1">
    <citation type="journal article" date="2021" name="Proc. Natl. Acad. Sci. U.S.A.">
        <title>A Catalog of Tens of Thousands of Viruses from Human Metagenomes Reveals Hidden Associations with Chronic Diseases.</title>
        <authorList>
            <person name="Tisza M.J."/>
            <person name="Buck C.B."/>
        </authorList>
    </citation>
    <scope>NUCLEOTIDE SEQUENCE</scope>
    <source>
        <strain evidence="1">CtCL221</strain>
    </source>
</reference>
<accession>A0A8S5M618</accession>
<proteinExistence type="predicted"/>
<dbReference type="EMBL" id="BK014833">
    <property type="protein sequence ID" value="DAD77777.1"/>
    <property type="molecule type" value="Genomic_DNA"/>
</dbReference>
<protein>
    <submittedName>
        <fullName evidence="1">Uncharacterized protein</fullName>
    </submittedName>
</protein>
<organism evidence="1">
    <name type="scientific">Myoviridae sp. ctCL221</name>
    <dbReference type="NCBI Taxonomy" id="2826630"/>
    <lineage>
        <taxon>Viruses</taxon>
        <taxon>Duplodnaviria</taxon>
        <taxon>Heunggongvirae</taxon>
        <taxon>Uroviricota</taxon>
        <taxon>Caudoviricetes</taxon>
    </lineage>
</organism>
<name>A0A8S5M618_9CAUD</name>
<sequence>MENIKYSLIISQYRHSYHTFIVKVPNDIATFKSCLLGVVEELERYKRDSKDTREIHYGDLEYLLDDNKEIFCSYNVNDAGDIYIRNHSSINRLKDNAIYYKKNEYIKGRGRIANYVLEDISEHHNYNRIYEIIEKYFEIA</sequence>
<evidence type="ECO:0000313" key="1">
    <source>
        <dbReference type="EMBL" id="DAD77777.1"/>
    </source>
</evidence>